<protein>
    <recommendedName>
        <fullName evidence="3">DNA-directed DNA polymerase</fullName>
        <ecNumber evidence="3">2.7.7.7</ecNumber>
    </recommendedName>
</protein>
<dbReference type="GO" id="GO:0003684">
    <property type="term" value="F:damaged DNA binding"/>
    <property type="evidence" value="ECO:0007669"/>
    <property type="project" value="InterPro"/>
</dbReference>
<dbReference type="InterPro" id="IPR043128">
    <property type="entry name" value="Rev_trsase/Diguanyl_cyclase"/>
</dbReference>
<keyword evidence="10" id="KW-1185">Reference proteome</keyword>
<name>A0A6L7G653_9RHOB</name>
<dbReference type="PANTHER" id="PTHR35369">
    <property type="entry name" value="BLR3025 PROTEIN-RELATED"/>
    <property type="match status" value="1"/>
</dbReference>
<dbReference type="Proteomes" id="UP000477911">
    <property type="component" value="Unassembled WGS sequence"/>
</dbReference>
<feature type="region of interest" description="Disordered" evidence="7">
    <location>
        <begin position="383"/>
        <end position="412"/>
    </location>
</feature>
<evidence type="ECO:0000256" key="2">
    <source>
        <dbReference type="ARBA" id="ARBA00011245"/>
    </source>
</evidence>
<comment type="similarity">
    <text evidence="1">Belongs to the DNA polymerase type-Y family.</text>
</comment>
<comment type="catalytic activity">
    <reaction evidence="6">
        <text>DNA(n) + a 2'-deoxyribonucleoside 5'-triphosphate = DNA(n+1) + diphosphate</text>
        <dbReference type="Rhea" id="RHEA:22508"/>
        <dbReference type="Rhea" id="RHEA-COMP:17339"/>
        <dbReference type="Rhea" id="RHEA-COMP:17340"/>
        <dbReference type="ChEBI" id="CHEBI:33019"/>
        <dbReference type="ChEBI" id="CHEBI:61560"/>
        <dbReference type="ChEBI" id="CHEBI:173112"/>
        <dbReference type="EC" id="2.7.7.7"/>
    </reaction>
</comment>
<keyword evidence="4" id="KW-0227">DNA damage</keyword>
<dbReference type="CDD" id="cd03468">
    <property type="entry name" value="PolY_like"/>
    <property type="match status" value="1"/>
</dbReference>
<evidence type="ECO:0000256" key="6">
    <source>
        <dbReference type="ARBA" id="ARBA00049244"/>
    </source>
</evidence>
<dbReference type="InterPro" id="IPR001126">
    <property type="entry name" value="UmuC"/>
</dbReference>
<evidence type="ECO:0000313" key="10">
    <source>
        <dbReference type="Proteomes" id="UP000477911"/>
    </source>
</evidence>
<reference evidence="9 10" key="1">
    <citation type="submission" date="2019-12" db="EMBL/GenBank/DDBJ databases">
        <authorList>
            <person name="Li M."/>
        </authorList>
    </citation>
    <scope>NUCLEOTIDE SEQUENCE [LARGE SCALE GENOMIC DNA]</scope>
    <source>
        <strain evidence="9 10">GBMRC 2024</strain>
    </source>
</reference>
<evidence type="ECO:0000313" key="9">
    <source>
        <dbReference type="EMBL" id="MXN19804.1"/>
    </source>
</evidence>
<dbReference type="EC" id="2.7.7.7" evidence="3"/>
<dbReference type="InterPro" id="IPR050356">
    <property type="entry name" value="SulA_CellDiv_inhibitor"/>
</dbReference>
<accession>A0A6L7G653</accession>
<dbReference type="Gene3D" id="3.40.1170.60">
    <property type="match status" value="1"/>
</dbReference>
<evidence type="ECO:0000256" key="3">
    <source>
        <dbReference type="ARBA" id="ARBA00012417"/>
    </source>
</evidence>
<organism evidence="9 10">
    <name type="scientific">Pseudooceanicola albus</name>
    <dbReference type="NCBI Taxonomy" id="2692189"/>
    <lineage>
        <taxon>Bacteria</taxon>
        <taxon>Pseudomonadati</taxon>
        <taxon>Pseudomonadota</taxon>
        <taxon>Alphaproteobacteria</taxon>
        <taxon>Rhodobacterales</taxon>
        <taxon>Paracoccaceae</taxon>
        <taxon>Pseudooceanicola</taxon>
    </lineage>
</organism>
<proteinExistence type="inferred from homology"/>
<comment type="caution">
    <text evidence="9">The sequence shown here is derived from an EMBL/GenBank/DDBJ whole genome shotgun (WGS) entry which is preliminary data.</text>
</comment>
<comment type="subunit">
    <text evidence="2">Monomer.</text>
</comment>
<evidence type="ECO:0000256" key="5">
    <source>
        <dbReference type="ARBA" id="ARBA00025589"/>
    </source>
</evidence>
<evidence type="ECO:0000256" key="1">
    <source>
        <dbReference type="ARBA" id="ARBA00010945"/>
    </source>
</evidence>
<dbReference type="InterPro" id="IPR017961">
    <property type="entry name" value="DNA_pol_Y-fam_little_finger"/>
</dbReference>
<dbReference type="GO" id="GO:0006281">
    <property type="term" value="P:DNA repair"/>
    <property type="evidence" value="ECO:0007669"/>
    <property type="project" value="InterPro"/>
</dbReference>
<sequence>MPVPRRILSLWFCRLGAERILRRDGIDPALPLAVVEDTGNRQVLSALSPGAQALGLRRGQPLREARSLCPDLLTRLRNPEAEAGMLTALRRWAGRYSPWIAESGSDGLVLDITGCARLFGGEEALLTRLEEDCAGLGLTARGAIADTPGGAWALARYAGARAGSDRSGDAIDQEARATRSRATRRHWDRGGSAPVIAAGAAPASRIAPPGQLGRILAPLPVAALRLAPEVLDQLNRLGLRRIGDLAGQPRGPLARRFGQGLVLRLDQALGHAPEPVSPRREAPAFATRLTLPDPIGLEEDLLAGLDRLLPRLCDTLRQEDRAARQIRLEAWRSDGTMQWVAVGLARPTTDPARIRPLLVMKLAQIDAGFGIDMLRLIAARTEAPEEAPRPDPLPLDSRRNASPAWRPGRPVAPARDDLLARIGARIGLEALTRRHPGASHIPEKGALTLAAAWSDAPDSPWMPPPQPRPLRMWPPEPAPQLPPESLPPRRIRWRRQDCALLPHPARERIAPEWWLADPAWRSGTRDYVTAVLEDGRALWLFLAHGADLPGGWFCQGSYG</sequence>
<evidence type="ECO:0000256" key="4">
    <source>
        <dbReference type="ARBA" id="ARBA00022763"/>
    </source>
</evidence>
<feature type="domain" description="UmuC" evidence="8">
    <location>
        <begin position="31"/>
        <end position="76"/>
    </location>
</feature>
<evidence type="ECO:0000259" key="8">
    <source>
        <dbReference type="PROSITE" id="PS50173"/>
    </source>
</evidence>
<feature type="compositionally biased region" description="Basic residues" evidence="7">
    <location>
        <begin position="178"/>
        <end position="187"/>
    </location>
</feature>
<comment type="function">
    <text evidence="5">Poorly processive, error-prone DNA polymerase involved in untargeted mutagenesis. Copies undamaged DNA at stalled replication forks, which arise in vivo from mismatched or misaligned primer ends. These misaligned primers can be extended by PolIV. Exhibits no 3'-5' exonuclease (proofreading) activity. May be involved in translesional synthesis, in conjunction with the beta clamp from PolIII.</text>
</comment>
<dbReference type="PROSITE" id="PS50173">
    <property type="entry name" value="UMUC"/>
    <property type="match status" value="1"/>
</dbReference>
<dbReference type="AlphaFoldDB" id="A0A6L7G653"/>
<dbReference type="InterPro" id="IPR043502">
    <property type="entry name" value="DNA/RNA_pol_sf"/>
</dbReference>
<evidence type="ECO:0000256" key="7">
    <source>
        <dbReference type="SAM" id="MobiDB-lite"/>
    </source>
</evidence>
<dbReference type="RefSeq" id="WP_160895928.1">
    <property type="nucleotide sequence ID" value="NZ_WUMU01000021.1"/>
</dbReference>
<dbReference type="Pfam" id="PF00817">
    <property type="entry name" value="IMS"/>
    <property type="match status" value="1"/>
</dbReference>
<feature type="region of interest" description="Disordered" evidence="7">
    <location>
        <begin position="165"/>
        <end position="188"/>
    </location>
</feature>
<feature type="compositionally biased region" description="Basic and acidic residues" evidence="7">
    <location>
        <begin position="165"/>
        <end position="177"/>
    </location>
</feature>
<dbReference type="PANTHER" id="PTHR35369:SF2">
    <property type="entry name" value="BLR3025 PROTEIN"/>
    <property type="match status" value="1"/>
</dbReference>
<dbReference type="Pfam" id="PF11799">
    <property type="entry name" value="IMS_C"/>
    <property type="match status" value="1"/>
</dbReference>
<dbReference type="EMBL" id="WUMU01000021">
    <property type="protein sequence ID" value="MXN19804.1"/>
    <property type="molecule type" value="Genomic_DNA"/>
</dbReference>
<gene>
    <name evidence="9" type="ORF">GR170_18380</name>
</gene>
<dbReference type="SUPFAM" id="SSF56672">
    <property type="entry name" value="DNA/RNA polymerases"/>
    <property type="match status" value="1"/>
</dbReference>
<dbReference type="Gene3D" id="3.30.70.270">
    <property type="match status" value="1"/>
</dbReference>